<reference evidence="1" key="1">
    <citation type="submission" date="2021-11" db="EMBL/GenBank/DDBJ databases">
        <title>BS-T2-15 a new species belonging to the Comamonadaceae family isolated from the soil of a French oak forest.</title>
        <authorList>
            <person name="Mieszkin S."/>
            <person name="Alain K."/>
        </authorList>
    </citation>
    <scope>NUCLEOTIDE SEQUENCE</scope>
    <source>
        <strain evidence="1">BS-T2-15</strain>
    </source>
</reference>
<gene>
    <name evidence="1" type="ORF">LPC04_04460</name>
</gene>
<evidence type="ECO:0000313" key="2">
    <source>
        <dbReference type="Proteomes" id="UP001139353"/>
    </source>
</evidence>
<sequence length="236" mass="26322">MGIAQAGIAFRISTSVDDLEGFMGSVFDERATEIPLPVSVRFDIRNHSDVMVQTFGEVCFISNDDLAWPLIRNSERDIGRLHAALGSPDLMMAFCHYDSGGSHGYAIFEDGRRTRTRLQTSGQPDMPALVESGTPLAFEQRWLGARHYVDAATTGGDDGRMVFLGEREVVVPARDLTGRMLQDGLDALFGVCPWETLLTPTYRFFRLGPERERAGEPAISRARAIPAIKRPWWQFL</sequence>
<keyword evidence="2" id="KW-1185">Reference proteome</keyword>
<organism evidence="1 2">
    <name type="scientific">Scleromatobacter humisilvae</name>
    <dbReference type="NCBI Taxonomy" id="2897159"/>
    <lineage>
        <taxon>Bacteria</taxon>
        <taxon>Pseudomonadati</taxon>
        <taxon>Pseudomonadota</taxon>
        <taxon>Betaproteobacteria</taxon>
        <taxon>Burkholderiales</taxon>
        <taxon>Sphaerotilaceae</taxon>
        <taxon>Scleromatobacter</taxon>
    </lineage>
</organism>
<proteinExistence type="predicted"/>
<evidence type="ECO:0000313" key="1">
    <source>
        <dbReference type="EMBL" id="MCK9684957.1"/>
    </source>
</evidence>
<accession>A0A9X1YFX9</accession>
<dbReference type="Proteomes" id="UP001139353">
    <property type="component" value="Unassembled WGS sequence"/>
</dbReference>
<comment type="caution">
    <text evidence="1">The sequence shown here is derived from an EMBL/GenBank/DDBJ whole genome shotgun (WGS) entry which is preliminary data.</text>
</comment>
<dbReference type="EMBL" id="JAJLJH010000001">
    <property type="protein sequence ID" value="MCK9684957.1"/>
    <property type="molecule type" value="Genomic_DNA"/>
</dbReference>
<dbReference type="RefSeq" id="WP_275680978.1">
    <property type="nucleotide sequence ID" value="NZ_JAJLJH010000001.1"/>
</dbReference>
<name>A0A9X1YFX9_9BURK</name>
<dbReference type="AlphaFoldDB" id="A0A9X1YFX9"/>
<protein>
    <submittedName>
        <fullName evidence="1">Uncharacterized protein</fullName>
    </submittedName>
</protein>